<evidence type="ECO:0000259" key="10">
    <source>
        <dbReference type="PROSITE" id="PS51283"/>
    </source>
</evidence>
<dbReference type="Gene3D" id="3.30.2230.10">
    <property type="entry name" value="DUSP-like"/>
    <property type="match status" value="1"/>
</dbReference>
<feature type="domain" description="DUSP" evidence="10">
    <location>
        <begin position="162"/>
        <end position="284"/>
    </location>
</feature>
<feature type="compositionally biased region" description="Low complexity" evidence="8">
    <location>
        <begin position="120"/>
        <end position="141"/>
    </location>
</feature>
<dbReference type="GO" id="GO:0004843">
    <property type="term" value="F:cysteine-type deubiquitinase activity"/>
    <property type="evidence" value="ECO:0007669"/>
    <property type="project" value="UniProtKB-EC"/>
</dbReference>
<sequence>MPASSQNNKTPNQHLSEKDELGRLRSASPAVKRPASDMGAQDRESYNSDVEMGDGQPPTDAGPGVTPVKPDSPTTTGTGTGIQDRKAKQQDTGERHRQMPNLAASDLVYTSDARAVQQGAAASISDNSGSSASDSLVPSPSNRSTAATSLNSDVPPATASVPPIDEQIAKVTELLQKELQEGQKGYLISAKWFQKVQARGSVPVDVKDKSATEGEIGPVDNSDIAMVIDADAKLVDEAGENYVPLRPGLVMDEDYRVFPQEAWALIISWYGLQKNSPVITRYAHDWSASDAAMPNVTWELTPPIFSFLKVPSEHTTQTQREKDMPPQRMVASKKMLANDWLKKGKQLLNIDMNTKVRVWRILGGLKNSSSSGMLTPAASRSASPAPGVEIVATAGDRMLLDVNTFAHLQLGEHRELLTDIKDNTANPNYNGKSLTLQVVGLGRNEEVIVLEEQKSGKEEWPSESTKLSLSKSLKATGKSLTPSGRSSPAPGMMTRGRQKANGRPKGITGLTNLGNTCYMNSALQCLRSVPELTNYLLADLWKKDLNVDNPLGYHGEVARAYANLMHQIYEENASSTSPAKFKATVGRHNSNFSGYQQQDSQEFLLFLLDALQEDLNRKKKKPYFEKTDSTDEMVHDTAALQAFADKNWYEHEARNDSVITDLFTGMYKSTVTCPVCDKVSITFDPFLNLTLHLPIENNWSKEILYFPLHKKPIRIDVDIDKHSNFRQLKEFVASRTHAEVDRLVVAESYKNKIYKIFDNNSGISESSIQTNDIICVYELESVPTNYNPDKVKKYQVYLSKDEDELVEEDSPGADRLLVPLYHRLVRAPGARVGSKPFFGQPTYLVLTRADRATYDGVMKKILGNVAGMTTKRIFDEDFDASEDGVATPEDSDAMITTDDLSSSGSGLPTATSVQGEDGLVDVSMRDASQAPEASPGSTETGLQKLLQPGATIPAHFKHLFDVQVASTGEGIPTGWNQISESGEYESIKKRIAKSGSHRPTQPNSAVNAYDEDTASAESEDDLADNENDDDTPIESNDSGSDASPVLPGLDEPENDFSEPQEILPPRSKRAQRRAKNSKHRGKFNKREKRRSPVPPPQPQPVPKGAGGTLIRPGEAIILDWTQEGYDALFGGSEEDSDGMRGTPTWKGVELLPDEEVLAKRQLRNNRKKNGISLEDCLNEFGKSETLSEQNAWRCPRCKEHRRANKMFELWKSPDILVMHLKRFSANRNFRDKLEVRVDYPTDGLDLSGMVRDQQDGKSLIYDLIAVDNHYGGLGGGHYTAFAKNADNGGWYEYNDSHVSSKTDARSVVTSAAYLLFYRRREDPDHPLGGPKLQEALQEASNNYGAADSEMPQDSRESSPVTGEGRRLGDSSHNGLSSALQVGHGHRVGAGPAGSALAGNRQARGLLAETESPPSLMLGAAPSSGGDDMLPDYSDSAIADDGIDEGVADVTSGGFQWQVTQPWSFRGLPPKQPANSEDGDRYADNRSSNDSTRVEGGEASPPHSNFDSEGGDEGSIHHNPDDIDNPLYSSQMGPIMHHEDFMHSRGARESAPPPDEVPAALGSGRGMSMPVDISMADEDDDDPPVVELQADPADNELRFNPAT</sequence>
<name>A0A1C1CZU6_9EURO</name>
<dbReference type="AlphaFoldDB" id="A0A1C1CZU6"/>
<dbReference type="Gene3D" id="3.90.70.10">
    <property type="entry name" value="Cysteine proteinases"/>
    <property type="match status" value="2"/>
</dbReference>
<dbReference type="InterPro" id="IPR028889">
    <property type="entry name" value="USP"/>
</dbReference>
<dbReference type="GO" id="GO:0016579">
    <property type="term" value="P:protein deubiquitination"/>
    <property type="evidence" value="ECO:0007669"/>
    <property type="project" value="InterPro"/>
</dbReference>
<dbReference type="Proteomes" id="UP000094526">
    <property type="component" value="Unassembled WGS sequence"/>
</dbReference>
<evidence type="ECO:0000256" key="8">
    <source>
        <dbReference type="SAM" id="MobiDB-lite"/>
    </source>
</evidence>
<gene>
    <name evidence="11" type="ORF">CLCR_09430</name>
</gene>
<evidence type="ECO:0000259" key="9">
    <source>
        <dbReference type="PROSITE" id="PS50235"/>
    </source>
</evidence>
<dbReference type="GO" id="GO:0006508">
    <property type="term" value="P:proteolysis"/>
    <property type="evidence" value="ECO:0007669"/>
    <property type="project" value="UniProtKB-KW"/>
</dbReference>
<feature type="domain" description="USP" evidence="9">
    <location>
        <begin position="508"/>
        <end position="1320"/>
    </location>
</feature>
<feature type="compositionally biased region" description="Polar residues" evidence="8">
    <location>
        <begin position="898"/>
        <end position="914"/>
    </location>
</feature>
<keyword evidence="12" id="KW-1185">Reference proteome</keyword>
<dbReference type="EC" id="3.4.19.12" evidence="3"/>
<dbReference type="SUPFAM" id="SSF143791">
    <property type="entry name" value="DUSP-like"/>
    <property type="match status" value="1"/>
</dbReference>
<evidence type="ECO:0000313" key="12">
    <source>
        <dbReference type="Proteomes" id="UP000094526"/>
    </source>
</evidence>
<keyword evidence="4" id="KW-0645">Protease</keyword>
<feature type="compositionally biased region" description="Basic and acidic residues" evidence="8">
    <location>
        <begin position="83"/>
        <end position="97"/>
    </location>
</feature>
<feature type="compositionally biased region" description="Polar residues" evidence="8">
    <location>
        <begin position="1370"/>
        <end position="1379"/>
    </location>
</feature>
<feature type="compositionally biased region" description="Polar residues" evidence="8">
    <location>
        <begin position="142"/>
        <end position="152"/>
    </location>
</feature>
<dbReference type="CDD" id="cd02674">
    <property type="entry name" value="Peptidase_C19R"/>
    <property type="match status" value="1"/>
</dbReference>
<dbReference type="InterPro" id="IPR001394">
    <property type="entry name" value="Peptidase_C19_UCH"/>
</dbReference>
<feature type="region of interest" description="Disordered" evidence="8">
    <location>
        <begin position="1460"/>
        <end position="1602"/>
    </location>
</feature>
<reference evidence="12" key="1">
    <citation type="submission" date="2015-07" db="EMBL/GenBank/DDBJ databases">
        <authorList>
            <person name="Teixeira M.M."/>
            <person name="Souza R.C."/>
            <person name="Almeida L.G."/>
            <person name="Vicente V.A."/>
            <person name="de Hoog S."/>
            <person name="Bocca A.L."/>
            <person name="de Almeida S.R."/>
            <person name="Vasconcelos A.T."/>
            <person name="Felipe M.S."/>
        </authorList>
    </citation>
    <scope>NUCLEOTIDE SEQUENCE [LARGE SCALE GENOMIC DNA]</scope>
    <source>
        <strain evidence="12">KSF</strain>
    </source>
</reference>
<feature type="compositionally biased region" description="Basic and acidic residues" evidence="8">
    <location>
        <begin position="1535"/>
        <end position="1547"/>
    </location>
</feature>
<feature type="compositionally biased region" description="Acidic residues" evidence="8">
    <location>
        <begin position="1574"/>
        <end position="1583"/>
    </location>
</feature>
<dbReference type="Pfam" id="PF00443">
    <property type="entry name" value="UCH"/>
    <property type="match status" value="2"/>
</dbReference>
<dbReference type="Pfam" id="PF06337">
    <property type="entry name" value="DUSP"/>
    <property type="match status" value="1"/>
</dbReference>
<accession>A0A1C1CZU6</accession>
<evidence type="ECO:0000256" key="5">
    <source>
        <dbReference type="ARBA" id="ARBA00022786"/>
    </source>
</evidence>
<feature type="region of interest" description="Disordered" evidence="8">
    <location>
        <begin position="1"/>
        <end position="106"/>
    </location>
</feature>
<feature type="region of interest" description="Disordered" evidence="8">
    <location>
        <begin position="992"/>
        <end position="1108"/>
    </location>
</feature>
<dbReference type="PANTHER" id="PTHR21646:SF24">
    <property type="entry name" value="UBIQUITIN CARBOXYL-TERMINAL HYDROLASE"/>
    <property type="match status" value="1"/>
</dbReference>
<keyword evidence="6 11" id="KW-0378">Hydrolase</keyword>
<feature type="region of interest" description="Disordered" evidence="8">
    <location>
        <begin position="1342"/>
        <end position="1439"/>
    </location>
</feature>
<comment type="catalytic activity">
    <reaction evidence="1">
        <text>Thiol-dependent hydrolysis of ester, thioester, amide, peptide and isopeptide bonds formed by the C-terminal Gly of ubiquitin (a 76-residue protein attached to proteins as an intracellular targeting signal).</text>
        <dbReference type="EC" id="3.4.19.12"/>
    </reaction>
</comment>
<dbReference type="InterPro" id="IPR006615">
    <property type="entry name" value="Pept_C19_DUSP"/>
</dbReference>
<dbReference type="InterPro" id="IPR035927">
    <property type="entry name" value="DUSP-like_sf"/>
</dbReference>
<dbReference type="EMBL" id="LGRB01000008">
    <property type="protein sequence ID" value="OCT53966.1"/>
    <property type="molecule type" value="Genomic_DNA"/>
</dbReference>
<evidence type="ECO:0000256" key="7">
    <source>
        <dbReference type="ARBA" id="ARBA00022807"/>
    </source>
</evidence>
<keyword evidence="5" id="KW-0833">Ubl conjugation pathway</keyword>
<dbReference type="PROSITE" id="PS50235">
    <property type="entry name" value="USP_3"/>
    <property type="match status" value="1"/>
</dbReference>
<dbReference type="PROSITE" id="PS51283">
    <property type="entry name" value="DUSP"/>
    <property type="match status" value="1"/>
</dbReference>
<evidence type="ECO:0000256" key="1">
    <source>
        <dbReference type="ARBA" id="ARBA00000707"/>
    </source>
</evidence>
<dbReference type="OrthoDB" id="952271at2759"/>
<dbReference type="InterPro" id="IPR038765">
    <property type="entry name" value="Papain-like_cys_pep_sf"/>
</dbReference>
<dbReference type="InterPro" id="IPR018200">
    <property type="entry name" value="USP_CS"/>
</dbReference>
<dbReference type="SUPFAM" id="SSF54001">
    <property type="entry name" value="Cysteine proteinases"/>
    <property type="match status" value="1"/>
</dbReference>
<feature type="compositionally biased region" description="Acidic residues" evidence="8">
    <location>
        <begin position="1009"/>
        <end position="1032"/>
    </location>
</feature>
<dbReference type="InterPro" id="IPR050185">
    <property type="entry name" value="Ub_carboxyl-term_hydrolase"/>
</dbReference>
<feature type="compositionally biased region" description="Pro residues" evidence="8">
    <location>
        <begin position="1092"/>
        <end position="1101"/>
    </location>
</feature>
<feature type="compositionally biased region" description="Polar residues" evidence="8">
    <location>
        <begin position="1"/>
        <end position="14"/>
    </location>
</feature>
<evidence type="ECO:0000256" key="3">
    <source>
        <dbReference type="ARBA" id="ARBA00012759"/>
    </source>
</evidence>
<comment type="caution">
    <text evidence="11">The sequence shown here is derived from an EMBL/GenBank/DDBJ whole genome shotgun (WGS) entry which is preliminary data.</text>
</comment>
<protein>
    <recommendedName>
        <fullName evidence="3">ubiquitinyl hydrolase 1</fullName>
        <ecNumber evidence="3">3.4.19.12</ecNumber>
    </recommendedName>
</protein>
<keyword evidence="7" id="KW-0788">Thiol protease</keyword>
<evidence type="ECO:0000256" key="4">
    <source>
        <dbReference type="ARBA" id="ARBA00022670"/>
    </source>
</evidence>
<dbReference type="VEuPathDB" id="FungiDB:CLCR_09430"/>
<dbReference type="PROSITE" id="PS00972">
    <property type="entry name" value="USP_1"/>
    <property type="match status" value="1"/>
</dbReference>
<dbReference type="PROSITE" id="PS00973">
    <property type="entry name" value="USP_2"/>
    <property type="match status" value="1"/>
</dbReference>
<dbReference type="VEuPathDB" id="FungiDB:G647_00874"/>
<feature type="compositionally biased region" description="Polar residues" evidence="8">
    <location>
        <begin position="997"/>
        <end position="1006"/>
    </location>
</feature>
<dbReference type="STRING" id="86049.A0A1C1CZU6"/>
<evidence type="ECO:0000256" key="2">
    <source>
        <dbReference type="ARBA" id="ARBA00009085"/>
    </source>
</evidence>
<proteinExistence type="inferred from homology"/>
<feature type="compositionally biased region" description="Low complexity" evidence="8">
    <location>
        <begin position="462"/>
        <end position="481"/>
    </location>
</feature>
<evidence type="ECO:0000313" key="11">
    <source>
        <dbReference type="EMBL" id="OCT53966.1"/>
    </source>
</evidence>
<feature type="region of interest" description="Disordered" evidence="8">
    <location>
        <begin position="880"/>
        <end position="916"/>
    </location>
</feature>
<organism evidence="11 12">
    <name type="scientific">Cladophialophora carrionii</name>
    <dbReference type="NCBI Taxonomy" id="86049"/>
    <lineage>
        <taxon>Eukaryota</taxon>
        <taxon>Fungi</taxon>
        <taxon>Dikarya</taxon>
        <taxon>Ascomycota</taxon>
        <taxon>Pezizomycotina</taxon>
        <taxon>Eurotiomycetes</taxon>
        <taxon>Chaetothyriomycetidae</taxon>
        <taxon>Chaetothyriales</taxon>
        <taxon>Herpotrichiellaceae</taxon>
        <taxon>Cladophialophora</taxon>
    </lineage>
</organism>
<dbReference type="PANTHER" id="PTHR21646">
    <property type="entry name" value="UBIQUITIN CARBOXYL-TERMINAL HYDROLASE"/>
    <property type="match status" value="1"/>
</dbReference>
<feature type="region of interest" description="Disordered" evidence="8">
    <location>
        <begin position="454"/>
        <end position="505"/>
    </location>
</feature>
<comment type="similarity">
    <text evidence="2">Belongs to the peptidase C19 family.</text>
</comment>
<feature type="compositionally biased region" description="Basic residues" evidence="8">
    <location>
        <begin position="1066"/>
        <end position="1091"/>
    </location>
</feature>
<dbReference type="eggNOG" id="KOG1870">
    <property type="taxonomic scope" value="Eukaryota"/>
</dbReference>
<evidence type="ECO:0000256" key="6">
    <source>
        <dbReference type="ARBA" id="ARBA00022801"/>
    </source>
</evidence>
<feature type="region of interest" description="Disordered" evidence="8">
    <location>
        <begin position="120"/>
        <end position="161"/>
    </location>
</feature>